<dbReference type="Proteomes" id="UP000009872">
    <property type="component" value="Unassembled WGS sequence"/>
</dbReference>
<accession>K9EHY5</accession>
<dbReference type="AlphaFoldDB" id="K9EHY5"/>
<dbReference type="OrthoDB" id="1013233at2"/>
<evidence type="ECO:0000313" key="1">
    <source>
        <dbReference type="EMBL" id="EKU88765.1"/>
    </source>
</evidence>
<dbReference type="HOGENOM" id="CLU_185000_0_0_10"/>
<name>K9EHY5_9BACE</name>
<sequence>MEVRFETMLCMWDDKIPEMLLILINIITLARNEDELRESIRKFAETNELDKFFAYGYGSHHFYMHQRYTSNPDMILANRLLSVHF</sequence>
<evidence type="ECO:0000313" key="2">
    <source>
        <dbReference type="Proteomes" id="UP000009872"/>
    </source>
</evidence>
<organism evidence="1 2">
    <name type="scientific">Bacteroides oleiciplenus YIT 12058</name>
    <dbReference type="NCBI Taxonomy" id="742727"/>
    <lineage>
        <taxon>Bacteria</taxon>
        <taxon>Pseudomonadati</taxon>
        <taxon>Bacteroidota</taxon>
        <taxon>Bacteroidia</taxon>
        <taxon>Bacteroidales</taxon>
        <taxon>Bacteroidaceae</taxon>
        <taxon>Bacteroides</taxon>
    </lineage>
</organism>
<comment type="caution">
    <text evidence="1">The sequence shown here is derived from an EMBL/GenBank/DDBJ whole genome shotgun (WGS) entry which is preliminary data.</text>
</comment>
<dbReference type="PATRIC" id="fig|742727.4.peg.4171"/>
<dbReference type="STRING" id="742727.HMPREF9447_04083"/>
<keyword evidence="2" id="KW-1185">Reference proteome</keyword>
<dbReference type="eggNOG" id="ENOG5032AWP">
    <property type="taxonomic scope" value="Bacteria"/>
</dbReference>
<reference evidence="1 2" key="1">
    <citation type="submission" date="2012-09" db="EMBL/GenBank/DDBJ databases">
        <title>The Genome Sequence of Bacteroides oleiciplenus YIT 12058.</title>
        <authorList>
            <consortium name="The Broad Institute Genome Sequencing Platform"/>
            <person name="Earl A."/>
            <person name="Ward D."/>
            <person name="Feldgarden M."/>
            <person name="Gevers D."/>
            <person name="Morotomi M."/>
            <person name="Walker B."/>
            <person name="Young S.K."/>
            <person name="Zeng Q."/>
            <person name="Gargeya S."/>
            <person name="Fitzgerald M."/>
            <person name="Haas B."/>
            <person name="Abouelleil A."/>
            <person name="Alvarado L."/>
            <person name="Arachchi H.M."/>
            <person name="Berlin A.M."/>
            <person name="Chapman S.B."/>
            <person name="Goldberg J."/>
            <person name="Griggs A."/>
            <person name="Gujja S."/>
            <person name="Hansen M."/>
            <person name="Howarth C."/>
            <person name="Imamovic A."/>
            <person name="Larimer J."/>
            <person name="McCowen C."/>
            <person name="Montmayeur A."/>
            <person name="Murphy C."/>
            <person name="Neiman D."/>
            <person name="Pearson M."/>
            <person name="Priest M."/>
            <person name="Roberts A."/>
            <person name="Saif S."/>
            <person name="Shea T."/>
            <person name="Sisk P."/>
            <person name="Sykes S."/>
            <person name="Wortman J."/>
            <person name="Nusbaum C."/>
            <person name="Birren B."/>
        </authorList>
    </citation>
    <scope>NUCLEOTIDE SEQUENCE [LARGE SCALE GENOMIC DNA]</scope>
    <source>
        <strain evidence="1 2">YIT 12058</strain>
    </source>
</reference>
<proteinExistence type="predicted"/>
<protein>
    <submittedName>
        <fullName evidence="1">Uncharacterized protein</fullName>
    </submittedName>
</protein>
<dbReference type="EMBL" id="ADLF01000018">
    <property type="protein sequence ID" value="EKU88765.1"/>
    <property type="molecule type" value="Genomic_DNA"/>
</dbReference>
<gene>
    <name evidence="1" type="ORF">HMPREF9447_04083</name>
</gene>
<dbReference type="RefSeq" id="WP_009131603.1">
    <property type="nucleotide sequence ID" value="NZ_JH992944.1"/>
</dbReference>